<dbReference type="AlphaFoldDB" id="A0A0K6H1V9"/>
<evidence type="ECO:0000313" key="4">
    <source>
        <dbReference type="Proteomes" id="UP000243535"/>
    </source>
</evidence>
<dbReference type="PANTHER" id="PTHR21193">
    <property type="entry name" value="OXIDOREDUCTASE-LIKE DOMAIN-CONTAINING PROTEIN 1"/>
    <property type="match status" value="1"/>
</dbReference>
<reference evidence="4" key="1">
    <citation type="submission" date="2015-08" db="EMBL/GenBank/DDBJ databases">
        <authorList>
            <person name="Varghese N."/>
        </authorList>
    </citation>
    <scope>NUCLEOTIDE SEQUENCE [LARGE SCALE GENOMIC DNA]</scope>
    <source>
        <strain evidence="4">DSM 17901</strain>
    </source>
</reference>
<name>A0A0K6H1V9_9NEIS</name>
<dbReference type="OrthoDB" id="5797329at2"/>
<protein>
    <submittedName>
        <fullName evidence="3">Oxidoreductase-like protein, N-terminal</fullName>
    </submittedName>
</protein>
<feature type="compositionally biased region" description="Acidic residues" evidence="1">
    <location>
        <begin position="1"/>
        <end position="12"/>
    </location>
</feature>
<dbReference type="RefSeq" id="WP_055434179.1">
    <property type="nucleotide sequence ID" value="NZ_CYHA01000005.1"/>
</dbReference>
<gene>
    <name evidence="3" type="ORF">Ga0061063_2227</name>
</gene>
<keyword evidence="4" id="KW-1185">Reference proteome</keyword>
<dbReference type="Proteomes" id="UP000243535">
    <property type="component" value="Unassembled WGS sequence"/>
</dbReference>
<evidence type="ECO:0000259" key="2">
    <source>
        <dbReference type="Pfam" id="PF09791"/>
    </source>
</evidence>
<feature type="region of interest" description="Disordered" evidence="1">
    <location>
        <begin position="1"/>
        <end position="20"/>
    </location>
</feature>
<dbReference type="InterPro" id="IPR019180">
    <property type="entry name" value="Oxidoreductase-like_N"/>
</dbReference>
<sequence>MTEPDDVFDPEPEAPLPPEDGMCCGSGCEPCVWDTYNLELARYRERLAQWQAREAARATEGH</sequence>
<organism evidence="3 4">
    <name type="scientific">Gulbenkiania indica</name>
    <dbReference type="NCBI Taxonomy" id="375574"/>
    <lineage>
        <taxon>Bacteria</taxon>
        <taxon>Pseudomonadati</taxon>
        <taxon>Pseudomonadota</taxon>
        <taxon>Betaproteobacteria</taxon>
        <taxon>Neisseriales</taxon>
        <taxon>Chromobacteriaceae</taxon>
        <taxon>Gulbenkiania</taxon>
    </lineage>
</organism>
<dbReference type="EMBL" id="CYHA01000005">
    <property type="protein sequence ID" value="CUA84973.1"/>
    <property type="molecule type" value="Genomic_DNA"/>
</dbReference>
<dbReference type="InterPro" id="IPR039251">
    <property type="entry name" value="OXLD1"/>
</dbReference>
<accession>A0A0K6H1V9</accession>
<proteinExistence type="predicted"/>
<evidence type="ECO:0000256" key="1">
    <source>
        <dbReference type="SAM" id="MobiDB-lite"/>
    </source>
</evidence>
<dbReference type="PANTHER" id="PTHR21193:SF3">
    <property type="entry name" value="OXIDOREDUCTASE-LIKE DOMAIN-CONTAINING PROTEIN 1"/>
    <property type="match status" value="1"/>
</dbReference>
<feature type="domain" description="Oxidoreductase-like" evidence="2">
    <location>
        <begin position="12"/>
        <end position="51"/>
    </location>
</feature>
<dbReference type="STRING" id="375574.GCA_001418035_02012"/>
<evidence type="ECO:0000313" key="3">
    <source>
        <dbReference type="EMBL" id="CUA84973.1"/>
    </source>
</evidence>
<dbReference type="Pfam" id="PF09791">
    <property type="entry name" value="Oxidored-like"/>
    <property type="match status" value="1"/>
</dbReference>